<evidence type="ECO:0000313" key="3">
    <source>
        <dbReference type="Proteomes" id="UP001470809"/>
    </source>
</evidence>
<evidence type="ECO:0000256" key="1">
    <source>
        <dbReference type="SAM" id="Phobius"/>
    </source>
</evidence>
<accession>A0AAN0M9J9</accession>
<keyword evidence="1" id="KW-1133">Transmembrane helix</keyword>
<organism evidence="2 3">
    <name type="scientific">Yoonia rhodophyticola</name>
    <dbReference type="NCBI Taxonomy" id="3137370"/>
    <lineage>
        <taxon>Bacteria</taxon>
        <taxon>Pseudomonadati</taxon>
        <taxon>Pseudomonadota</taxon>
        <taxon>Alphaproteobacteria</taxon>
        <taxon>Rhodobacterales</taxon>
        <taxon>Paracoccaceae</taxon>
        <taxon>Yoonia</taxon>
    </lineage>
</organism>
<dbReference type="KEGG" id="yrh:AABB31_19370"/>
<reference evidence="2" key="1">
    <citation type="submission" date="2024-08" db="EMBL/GenBank/DDBJ databases">
        <title>Phylogenomic analyses of a clade within the roseobacter group suggest taxonomic reassignments of species of the genera Aestuariivita, Citreicella, Loktanella, Nautella, Pelagibaca, Ruegeria, Thalassobius, Thiobacimonas and Tropicibacter, and the proposal o.</title>
        <authorList>
            <person name="Jeon C.O."/>
        </authorList>
    </citation>
    <scope>NUCLEOTIDE SEQUENCE</scope>
    <source>
        <strain evidence="2">SS1-5</strain>
    </source>
</reference>
<keyword evidence="1" id="KW-0472">Membrane</keyword>
<sequence>MSAIVVLGISLFVLVAVICARTRSRPWQIPLLMIAAFGVVAFAAAGIWDGVSGGYPGDSFWTLDLTGRIGVSAISILGLLIIFAVLAWKTQLIRRVLYTAPRPALWLGDIVLSVLIFGLIFSASPQVFYLFYQQIFAGLPDQIVLRSILDVNRMTEIARLGATQSMADHLAGISLWAVLPFTTWLHLRPLPGDHR</sequence>
<dbReference type="AlphaFoldDB" id="A0AAN0M9J9"/>
<evidence type="ECO:0000313" key="2">
    <source>
        <dbReference type="EMBL" id="WZU67093.1"/>
    </source>
</evidence>
<gene>
    <name evidence="2" type="ORF">AABB31_19370</name>
</gene>
<dbReference type="Proteomes" id="UP001470809">
    <property type="component" value="Chromosome"/>
</dbReference>
<proteinExistence type="predicted"/>
<feature type="transmembrane region" description="Helical" evidence="1">
    <location>
        <begin position="69"/>
        <end position="90"/>
    </location>
</feature>
<feature type="transmembrane region" description="Helical" evidence="1">
    <location>
        <begin position="29"/>
        <end position="48"/>
    </location>
</feature>
<keyword evidence="1" id="KW-0812">Transmembrane</keyword>
<feature type="transmembrane region" description="Helical" evidence="1">
    <location>
        <begin position="110"/>
        <end position="132"/>
    </location>
</feature>
<keyword evidence="3" id="KW-1185">Reference proteome</keyword>
<dbReference type="RefSeq" id="WP_342076405.1">
    <property type="nucleotide sequence ID" value="NZ_CP151767.2"/>
</dbReference>
<name>A0AAN0M9J9_9RHOB</name>
<dbReference type="EMBL" id="CP151767">
    <property type="protein sequence ID" value="WZU67093.1"/>
    <property type="molecule type" value="Genomic_DNA"/>
</dbReference>
<protein>
    <submittedName>
        <fullName evidence="2">Uncharacterized protein</fullName>
    </submittedName>
</protein>